<sequence>MTQRLQDVVGKLYRSVAGHARQVFALSRREAERLPRLPSVAVISVTAPGRAPANLDGFDHVLRLSFADVDFLKPGLSRKATENLTDAFTRRHADMIRSFVECLPDEITAVVVHCEGGYSRSCAIALGLHRLYGYNVEMEHLGRANSSILYVMTGDDCMVCSRPGRGQQVKLDNAQDVFNDAVASRTRPEKKFRKTLRRSAHRK</sequence>
<evidence type="ECO:0000313" key="2">
    <source>
        <dbReference type="Proteomes" id="UP000220629"/>
    </source>
</evidence>
<organism evidence="1 2">
    <name type="scientific">Burkholderia gladioli</name>
    <name type="common">Pseudomonas marginata</name>
    <name type="synonym">Phytomonas marginata</name>
    <dbReference type="NCBI Taxonomy" id="28095"/>
    <lineage>
        <taxon>Bacteria</taxon>
        <taxon>Pseudomonadati</taxon>
        <taxon>Pseudomonadota</taxon>
        <taxon>Betaproteobacteria</taxon>
        <taxon>Burkholderiales</taxon>
        <taxon>Burkholderiaceae</taxon>
        <taxon>Burkholderia</taxon>
    </lineage>
</organism>
<comment type="caution">
    <text evidence="1">The sequence shown here is derived from an EMBL/GenBank/DDBJ whole genome shotgun (WGS) entry which is preliminary data.</text>
</comment>
<gene>
    <name evidence="1" type="ORF">CRM94_36335</name>
</gene>
<dbReference type="EMBL" id="PDDY01000004">
    <property type="protein sequence ID" value="PEH39719.1"/>
    <property type="molecule type" value="Genomic_DNA"/>
</dbReference>
<protein>
    <recommendedName>
        <fullName evidence="3">Tyrosine specific protein phosphatases domain-containing protein</fullName>
    </recommendedName>
</protein>
<dbReference type="Gene3D" id="3.90.190.10">
    <property type="entry name" value="Protein tyrosine phosphatase superfamily"/>
    <property type="match status" value="1"/>
</dbReference>
<accession>A0A2A7S8I5</accession>
<proteinExistence type="predicted"/>
<evidence type="ECO:0008006" key="3">
    <source>
        <dbReference type="Google" id="ProtNLM"/>
    </source>
</evidence>
<dbReference type="Proteomes" id="UP000220629">
    <property type="component" value="Unassembled WGS sequence"/>
</dbReference>
<dbReference type="AlphaFoldDB" id="A0A2A7S8I5"/>
<dbReference type="InterPro" id="IPR029021">
    <property type="entry name" value="Prot-tyrosine_phosphatase-like"/>
</dbReference>
<dbReference type="RefSeq" id="WP_080559088.1">
    <property type="nucleotide sequence ID" value="NZ_CADEXX010000034.1"/>
</dbReference>
<dbReference type="SUPFAM" id="SSF52799">
    <property type="entry name" value="(Phosphotyrosine protein) phosphatases II"/>
    <property type="match status" value="1"/>
</dbReference>
<reference evidence="2" key="1">
    <citation type="submission" date="2017-09" db="EMBL/GenBank/DDBJ databases">
        <title>FDA dAtabase for Regulatory Grade micrObial Sequences (FDA-ARGOS): Supporting development and validation of Infectious Disease Dx tests.</title>
        <authorList>
            <person name="Minogue T."/>
            <person name="Wolcott M."/>
            <person name="Wasieloski L."/>
            <person name="Aguilar W."/>
            <person name="Moore D."/>
            <person name="Tallon L."/>
            <person name="Sadzewicz L."/>
            <person name="Ott S."/>
            <person name="Zhao X."/>
            <person name="Nagaraj S."/>
            <person name="Vavikolanu K."/>
            <person name="Aluvathingal J."/>
            <person name="Nadendla S."/>
            <person name="Sichtig H."/>
        </authorList>
    </citation>
    <scope>NUCLEOTIDE SEQUENCE [LARGE SCALE GENOMIC DNA]</scope>
    <source>
        <strain evidence="2">FDAARGOS_390</strain>
    </source>
</reference>
<evidence type="ECO:0000313" key="1">
    <source>
        <dbReference type="EMBL" id="PEH39719.1"/>
    </source>
</evidence>
<name>A0A2A7S8I5_BURGA</name>